<sequence length="179" mass="19976">MITRKDLETLYSAEVIVTLSPEESQKLRLLQDDSRFLAEIGLPRHAPPFFTTEVSGGPEFLLPIDIPTSSGGIHREVIIGGPPGDAKMRFSLDTDEGFVTLVQLAGKPRFEVANRNLAEFVEFIYLIDSHRRRASDHPDEAKDSLAELSLRLMSINSVVFEEPENWWSIALGHLSAMEG</sequence>
<evidence type="ECO:0000313" key="1">
    <source>
        <dbReference type="EMBL" id="KUO05414.1"/>
    </source>
</evidence>
<dbReference type="Proteomes" id="UP000053429">
    <property type="component" value="Unassembled WGS sequence"/>
</dbReference>
<accession>A0A101U7H5</accession>
<comment type="caution">
    <text evidence="1">The sequence shown here is derived from an EMBL/GenBank/DDBJ whole genome shotgun (WGS) entry which is preliminary data.</text>
</comment>
<evidence type="ECO:0000313" key="2">
    <source>
        <dbReference type="Proteomes" id="UP000053429"/>
    </source>
</evidence>
<reference evidence="1 2" key="1">
    <citation type="submission" date="2015-10" db="EMBL/GenBank/DDBJ databases">
        <title>Draft genome sequence of Streptomyces caeruleatus NRRL B-24802, type strain for the species Streptomyces caeruleatus.</title>
        <authorList>
            <person name="Ruckert C."/>
            <person name="Winkler A."/>
            <person name="Kalinowski J."/>
            <person name="Kampfer P."/>
            <person name="Glaeser S."/>
        </authorList>
    </citation>
    <scope>NUCLEOTIDE SEQUENCE [LARGE SCALE GENOMIC DNA]</scope>
    <source>
        <strain evidence="1 2">NRRL B-24802</strain>
    </source>
</reference>
<dbReference type="AlphaFoldDB" id="A0A101U7H5"/>
<evidence type="ECO:0008006" key="3">
    <source>
        <dbReference type="Google" id="ProtNLM"/>
    </source>
</evidence>
<gene>
    <name evidence="1" type="ORF">AQJ67_08635</name>
</gene>
<dbReference type="InterPro" id="IPR025851">
    <property type="entry name" value="SUKH-4"/>
</dbReference>
<protein>
    <recommendedName>
        <fullName evidence="3">SUKH-4 immunity protein</fullName>
    </recommendedName>
</protein>
<dbReference type="STRING" id="661399.AQJ67_08635"/>
<dbReference type="EMBL" id="LMWY01000005">
    <property type="protein sequence ID" value="KUO05414.1"/>
    <property type="molecule type" value="Genomic_DNA"/>
</dbReference>
<name>A0A101U7H5_9ACTN</name>
<dbReference type="RefSeq" id="WP_062717442.1">
    <property type="nucleotide sequence ID" value="NZ_KQ948925.1"/>
</dbReference>
<dbReference type="OrthoDB" id="4217933at2"/>
<dbReference type="Pfam" id="PF14435">
    <property type="entry name" value="SUKH-4"/>
    <property type="match status" value="1"/>
</dbReference>
<proteinExistence type="predicted"/>
<organism evidence="1 2">
    <name type="scientific">Streptomyces caeruleatus</name>
    <dbReference type="NCBI Taxonomy" id="661399"/>
    <lineage>
        <taxon>Bacteria</taxon>
        <taxon>Bacillati</taxon>
        <taxon>Actinomycetota</taxon>
        <taxon>Actinomycetes</taxon>
        <taxon>Kitasatosporales</taxon>
        <taxon>Streptomycetaceae</taxon>
        <taxon>Streptomyces</taxon>
    </lineage>
</organism>
<keyword evidence="2" id="KW-1185">Reference proteome</keyword>